<evidence type="ECO:0000313" key="3">
    <source>
        <dbReference type="Proteomes" id="UP001283361"/>
    </source>
</evidence>
<comment type="caution">
    <text evidence="2">The sequence shown here is derived from an EMBL/GenBank/DDBJ whole genome shotgun (WGS) entry which is preliminary data.</text>
</comment>
<proteinExistence type="predicted"/>
<dbReference type="Proteomes" id="UP001283361">
    <property type="component" value="Unassembled WGS sequence"/>
</dbReference>
<accession>A0AAE0Z6R2</accession>
<name>A0AAE0Z6R2_9GAST</name>
<keyword evidence="3" id="KW-1185">Reference proteome</keyword>
<dbReference type="EMBL" id="JAWDGP010004573">
    <property type="protein sequence ID" value="KAK3763281.1"/>
    <property type="molecule type" value="Genomic_DNA"/>
</dbReference>
<protein>
    <submittedName>
        <fullName evidence="2">Uncharacterized protein</fullName>
    </submittedName>
</protein>
<evidence type="ECO:0000313" key="2">
    <source>
        <dbReference type="EMBL" id="KAK3763281.1"/>
    </source>
</evidence>
<reference evidence="2" key="1">
    <citation type="journal article" date="2023" name="G3 (Bethesda)">
        <title>A reference genome for the long-term kleptoplast-retaining sea slug Elysia crispata morphotype clarki.</title>
        <authorList>
            <person name="Eastman K.E."/>
            <person name="Pendleton A.L."/>
            <person name="Shaikh M.A."/>
            <person name="Suttiyut T."/>
            <person name="Ogas R."/>
            <person name="Tomko P."/>
            <person name="Gavelis G."/>
            <person name="Widhalm J.R."/>
            <person name="Wisecaver J.H."/>
        </authorList>
    </citation>
    <scope>NUCLEOTIDE SEQUENCE</scope>
    <source>
        <strain evidence="2">ECLA1</strain>
    </source>
</reference>
<organism evidence="2 3">
    <name type="scientific">Elysia crispata</name>
    <name type="common">lettuce slug</name>
    <dbReference type="NCBI Taxonomy" id="231223"/>
    <lineage>
        <taxon>Eukaryota</taxon>
        <taxon>Metazoa</taxon>
        <taxon>Spiralia</taxon>
        <taxon>Lophotrochozoa</taxon>
        <taxon>Mollusca</taxon>
        <taxon>Gastropoda</taxon>
        <taxon>Heterobranchia</taxon>
        <taxon>Euthyneura</taxon>
        <taxon>Panpulmonata</taxon>
        <taxon>Sacoglossa</taxon>
        <taxon>Placobranchoidea</taxon>
        <taxon>Plakobranchidae</taxon>
        <taxon>Elysia</taxon>
    </lineage>
</organism>
<feature type="region of interest" description="Disordered" evidence="1">
    <location>
        <begin position="112"/>
        <end position="137"/>
    </location>
</feature>
<sequence>MSNVSFSSVPLQERMTGDGKLILVRGLDCLTCQYIPENHHKTGQLDSIFATGFTQNMMGFCQNLSFLHKWLSAKRWFLSEQFGANVSLRTDLPVGATYRVGTMRERFAISAPPASVRESRPGGRRKSLQQLSRAEPGSKHRWRHLSLDLYRHLDLHGGITGADRDGSCAWTGTITGQHALYVGPMIPSRSDIIENTCLVGKGIGTIAVPDCLPKFSTDTSNQNT</sequence>
<dbReference type="AlphaFoldDB" id="A0AAE0Z6R2"/>
<gene>
    <name evidence="2" type="ORF">RRG08_021104</name>
</gene>
<evidence type="ECO:0000256" key="1">
    <source>
        <dbReference type="SAM" id="MobiDB-lite"/>
    </source>
</evidence>